<dbReference type="RefSeq" id="WP_140848081.1">
    <property type="nucleotide sequence ID" value="NZ_RCZC01000001.1"/>
</dbReference>
<evidence type="ECO:0000313" key="3">
    <source>
        <dbReference type="Proteomes" id="UP000319931"/>
    </source>
</evidence>
<dbReference type="CDD" id="cd04301">
    <property type="entry name" value="NAT_SF"/>
    <property type="match status" value="1"/>
</dbReference>
<dbReference type="Proteomes" id="UP000319931">
    <property type="component" value="Unassembled WGS sequence"/>
</dbReference>
<reference evidence="2 3" key="1">
    <citation type="journal article" date="2019" name="Environ. Microbiol.">
        <title>Species interactions and distinct microbial communities in high Arctic permafrost affected cryosols are associated with the CH4 and CO2 gas fluxes.</title>
        <authorList>
            <person name="Altshuler I."/>
            <person name="Hamel J."/>
            <person name="Turney S."/>
            <person name="Magnuson E."/>
            <person name="Levesque R."/>
            <person name="Greer C."/>
            <person name="Whyte L.G."/>
        </authorList>
    </citation>
    <scope>NUCLEOTIDE SEQUENCE [LARGE SCALE GENOMIC DNA]</scope>
    <source>
        <strain evidence="2 3">E6.1</strain>
    </source>
</reference>
<protein>
    <submittedName>
        <fullName evidence="2">GNAT family N-acetyltransferase</fullName>
    </submittedName>
</protein>
<accession>A0A502G4A8</accession>
<dbReference type="OrthoDB" id="7564055at2"/>
<keyword evidence="3" id="KW-1185">Reference proteome</keyword>
<dbReference type="Pfam" id="PF00583">
    <property type="entry name" value="Acetyltransf_1"/>
    <property type="match status" value="1"/>
</dbReference>
<evidence type="ECO:0000259" key="1">
    <source>
        <dbReference type="PROSITE" id="PS51186"/>
    </source>
</evidence>
<dbReference type="PROSITE" id="PS51186">
    <property type="entry name" value="GNAT"/>
    <property type="match status" value="1"/>
</dbReference>
<dbReference type="InterPro" id="IPR000182">
    <property type="entry name" value="GNAT_dom"/>
</dbReference>
<name>A0A502G4A8_9SPHN</name>
<gene>
    <name evidence="2" type="ORF">EAH76_03370</name>
</gene>
<keyword evidence="2" id="KW-0808">Transferase</keyword>
<dbReference type="SUPFAM" id="SSF55729">
    <property type="entry name" value="Acyl-CoA N-acyltransferases (Nat)"/>
    <property type="match status" value="1"/>
</dbReference>
<proteinExistence type="predicted"/>
<dbReference type="AlphaFoldDB" id="A0A502G4A8"/>
<comment type="caution">
    <text evidence="2">The sequence shown here is derived from an EMBL/GenBank/DDBJ whole genome shotgun (WGS) entry which is preliminary data.</text>
</comment>
<evidence type="ECO:0000313" key="2">
    <source>
        <dbReference type="EMBL" id="TPG56584.1"/>
    </source>
</evidence>
<sequence length="169" mass="18076">MESFLRASPTIRAALPEDFSDAERERFFDLVVAGGEVGGAVLATNIAEARILVMLIDAGIVCGIAALKRPRSSYRDKTSAKSETNLDAAAFPYELGYVYVLPSHQGKGYSHRLIAAALDHSDGVGVFATVRMDNGRMRATFEKAGFVAAGKTYPGRHQQAIGTLLRAAA</sequence>
<dbReference type="InterPro" id="IPR016181">
    <property type="entry name" value="Acyl_CoA_acyltransferase"/>
</dbReference>
<organism evidence="2 3">
    <name type="scientific">Sphingomonas glacialis</name>
    <dbReference type="NCBI Taxonomy" id="658225"/>
    <lineage>
        <taxon>Bacteria</taxon>
        <taxon>Pseudomonadati</taxon>
        <taxon>Pseudomonadota</taxon>
        <taxon>Alphaproteobacteria</taxon>
        <taxon>Sphingomonadales</taxon>
        <taxon>Sphingomonadaceae</taxon>
        <taxon>Sphingomonas</taxon>
    </lineage>
</organism>
<dbReference type="EMBL" id="RCZC01000001">
    <property type="protein sequence ID" value="TPG56584.1"/>
    <property type="molecule type" value="Genomic_DNA"/>
</dbReference>
<feature type="domain" description="N-acetyltransferase" evidence="1">
    <location>
        <begin position="9"/>
        <end position="168"/>
    </location>
</feature>
<dbReference type="Gene3D" id="3.40.630.30">
    <property type="match status" value="1"/>
</dbReference>
<dbReference type="GO" id="GO:0016747">
    <property type="term" value="F:acyltransferase activity, transferring groups other than amino-acyl groups"/>
    <property type="evidence" value="ECO:0007669"/>
    <property type="project" value="InterPro"/>
</dbReference>